<accession>A0A4Y2KXN6</accession>
<keyword evidence="2" id="KW-1185">Reference proteome</keyword>
<dbReference type="Proteomes" id="UP000499080">
    <property type="component" value="Unassembled WGS sequence"/>
</dbReference>
<proteinExistence type="predicted"/>
<dbReference type="AlphaFoldDB" id="A0A4Y2KXN6"/>
<dbReference type="OrthoDB" id="1164622at2759"/>
<evidence type="ECO:0000313" key="2">
    <source>
        <dbReference type="Proteomes" id="UP000499080"/>
    </source>
</evidence>
<protein>
    <submittedName>
        <fullName evidence="1">Uncharacterized protein</fullName>
    </submittedName>
</protein>
<organism evidence="1 2">
    <name type="scientific">Araneus ventricosus</name>
    <name type="common">Orbweaver spider</name>
    <name type="synonym">Epeira ventricosa</name>
    <dbReference type="NCBI Taxonomy" id="182803"/>
    <lineage>
        <taxon>Eukaryota</taxon>
        <taxon>Metazoa</taxon>
        <taxon>Ecdysozoa</taxon>
        <taxon>Arthropoda</taxon>
        <taxon>Chelicerata</taxon>
        <taxon>Arachnida</taxon>
        <taxon>Araneae</taxon>
        <taxon>Araneomorphae</taxon>
        <taxon>Entelegynae</taxon>
        <taxon>Araneoidea</taxon>
        <taxon>Araneidae</taxon>
        <taxon>Araneus</taxon>
    </lineage>
</organism>
<evidence type="ECO:0000313" key="1">
    <source>
        <dbReference type="EMBL" id="GBN07065.1"/>
    </source>
</evidence>
<dbReference type="EMBL" id="BGPR01005127">
    <property type="protein sequence ID" value="GBN07065.1"/>
    <property type="molecule type" value="Genomic_DNA"/>
</dbReference>
<sequence length="112" mass="12557">MFFQGWPEAARGAKAGVLRKKNGLIGMKSPGKRQIISLSPNTLRPVALGIFLPLTFAAGKRRFSKVKTDQTYLRFTMSQEGLVGIATRSTERDFLQNIEIEKIMKDLADKKE</sequence>
<comment type="caution">
    <text evidence="1">The sequence shown here is derived from an EMBL/GenBank/DDBJ whole genome shotgun (WGS) entry which is preliminary data.</text>
</comment>
<reference evidence="1 2" key="1">
    <citation type="journal article" date="2019" name="Sci. Rep.">
        <title>Orb-weaving spider Araneus ventricosus genome elucidates the spidroin gene catalogue.</title>
        <authorList>
            <person name="Kono N."/>
            <person name="Nakamura H."/>
            <person name="Ohtoshi R."/>
            <person name="Moran D.A.P."/>
            <person name="Shinohara A."/>
            <person name="Yoshida Y."/>
            <person name="Fujiwara M."/>
            <person name="Mori M."/>
            <person name="Tomita M."/>
            <person name="Arakawa K."/>
        </authorList>
    </citation>
    <scope>NUCLEOTIDE SEQUENCE [LARGE SCALE GENOMIC DNA]</scope>
</reference>
<name>A0A4Y2KXN6_ARAVE</name>
<gene>
    <name evidence="1" type="ORF">AVEN_39061_1</name>
</gene>